<dbReference type="KEGG" id="hezz:EO776_12195"/>
<dbReference type="PANTHER" id="PTHR30483:SF38">
    <property type="entry name" value="BLR7848 PROTEIN"/>
    <property type="match status" value="1"/>
</dbReference>
<proteinExistence type="predicted"/>
<evidence type="ECO:0000313" key="4">
    <source>
        <dbReference type="EMBL" id="OYR60951.1"/>
    </source>
</evidence>
<feature type="compositionally biased region" description="Gly residues" evidence="2">
    <location>
        <begin position="44"/>
        <end position="56"/>
    </location>
</feature>
<dbReference type="EMBL" id="NHOW01000098">
    <property type="protein sequence ID" value="OYR60951.1"/>
    <property type="molecule type" value="Genomic_DNA"/>
</dbReference>
<accession>A0A256KC58</accession>
<feature type="region of interest" description="Disordered" evidence="2">
    <location>
        <begin position="44"/>
        <end position="79"/>
    </location>
</feature>
<feature type="domain" description="Leucine-binding protein" evidence="3">
    <location>
        <begin position="61"/>
        <end position="414"/>
    </location>
</feature>
<sequence>MLMTNDNTGDPTRLYRRRNVLKSGAAGAATLALAGCIGGGDGGDSGSGSGGGGSGGMPDSVTVPGIYDESGATSDVGRPTAIGSRDTITYINENDLFDVSIDHPNNDYAYEVPQAQQYYQQYTSESSPPLIIGWGTADTEALAGTVADDEVVYVSASYSANLVTEEFPYNFFGNLDYTSQARAHLRWIADNDPEATVGFIFSNTAFGRSPVEGGKQYAEELGLDVASDINLPLTANSATTQLRQARDQEIDYLIHQNTSAPMRVLLEDRQDIYPDLTVCGLTYTVDERVVQQSPDIFEGVRYVNAFRTFQGALDSGGRGAEIIEANFEREGRSMDDPEVAQLNYVRGVIHALLALKGLQNAAEAGNDVTTGPNVRQGMFGIEDDDMFGLAEPFSYAEDDRRPTMNGRLFEVTDGSLSFDTSVELPRRDSWIGL</sequence>
<dbReference type="Gene3D" id="3.40.50.2300">
    <property type="match status" value="2"/>
</dbReference>
<gene>
    <name evidence="4" type="ORF">DJ83_08550</name>
    <name evidence="5" type="ORF">EO776_12195</name>
</gene>
<protein>
    <recommendedName>
        <fullName evidence="3">Leucine-binding protein domain-containing protein</fullName>
    </recommendedName>
</protein>
<evidence type="ECO:0000313" key="5">
    <source>
        <dbReference type="EMBL" id="QAY20720.1"/>
    </source>
</evidence>
<reference evidence="7" key="4">
    <citation type="submission" date="2019-01" db="EMBL/GenBank/DDBJ databases">
        <title>Complete genome of Halorubrum ezzemoulense strain FB21.</title>
        <authorList>
            <person name="Feng Y."/>
            <person name="Louyakis A.S."/>
            <person name="Papke R.T."/>
            <person name="Gogarten J.P."/>
        </authorList>
    </citation>
    <scope>NUCLEOTIDE SEQUENCE [LARGE SCALE GENOMIC DNA]</scope>
    <source>
        <strain evidence="7">Fb21</strain>
    </source>
</reference>
<dbReference type="Pfam" id="PF13458">
    <property type="entry name" value="Peripla_BP_6"/>
    <property type="match status" value="1"/>
</dbReference>
<dbReference type="InterPro" id="IPR028082">
    <property type="entry name" value="Peripla_BP_I"/>
</dbReference>
<dbReference type="SUPFAM" id="SSF53822">
    <property type="entry name" value="Periplasmic binding protein-like I"/>
    <property type="match status" value="1"/>
</dbReference>
<name>A0A256KC58_HALEZ</name>
<dbReference type="Proteomes" id="UP000216409">
    <property type="component" value="Unassembled WGS sequence"/>
</dbReference>
<reference evidence="5" key="3">
    <citation type="journal article" date="2019" name="Microbiol. Resour. Announc.">
        <title>Complete Genome Sequence of Halorubrum ezzemoulense Strain Fb21.</title>
        <authorList>
            <person name="Feng Y."/>
            <person name="Louyakis A.S."/>
            <person name="Makkay A.M."/>
            <person name="Guerrero R.O."/>
            <person name="Papke R.T."/>
            <person name="Gogarten J.P."/>
        </authorList>
    </citation>
    <scope>NUCLEOTIDE SEQUENCE</scope>
    <source>
        <strain evidence="5">Fb21</strain>
    </source>
</reference>
<keyword evidence="1" id="KW-0732">Signal</keyword>
<reference evidence="4 6" key="1">
    <citation type="journal article" date="2014" name="Front. Microbiol.">
        <title>Population and genomic analysis of the genus Halorubrum.</title>
        <authorList>
            <person name="Fullmer M.S."/>
            <person name="Soucy S.M."/>
            <person name="Swithers K.S."/>
            <person name="Makkay A.M."/>
            <person name="Wheeler R."/>
            <person name="Ventosa A."/>
            <person name="Gogarten J.P."/>
            <person name="Papke R.T."/>
        </authorList>
    </citation>
    <scope>NUCLEOTIDE SEQUENCE [LARGE SCALE GENOMIC DNA]</scope>
    <source>
        <strain evidence="4 6">LD3</strain>
    </source>
</reference>
<evidence type="ECO:0000256" key="1">
    <source>
        <dbReference type="ARBA" id="ARBA00022729"/>
    </source>
</evidence>
<evidence type="ECO:0000313" key="6">
    <source>
        <dbReference type="Proteomes" id="UP000216409"/>
    </source>
</evidence>
<dbReference type="InterPro" id="IPR051010">
    <property type="entry name" value="BCAA_transport"/>
</dbReference>
<organism evidence="4 6">
    <name type="scientific">Halorubrum ezzemoulense</name>
    <name type="common">Halorubrum chaoviator</name>
    <dbReference type="NCBI Taxonomy" id="337243"/>
    <lineage>
        <taxon>Archaea</taxon>
        <taxon>Methanobacteriati</taxon>
        <taxon>Methanobacteriota</taxon>
        <taxon>Stenosarchaea group</taxon>
        <taxon>Halobacteria</taxon>
        <taxon>Halobacteriales</taxon>
        <taxon>Haloferacaceae</taxon>
        <taxon>Halorubrum</taxon>
    </lineage>
</organism>
<dbReference type="Proteomes" id="UP000293073">
    <property type="component" value="Chromosome"/>
</dbReference>
<dbReference type="AlphaFoldDB" id="A0A256KC58"/>
<evidence type="ECO:0000256" key="2">
    <source>
        <dbReference type="SAM" id="MobiDB-lite"/>
    </source>
</evidence>
<reference evidence="4" key="2">
    <citation type="submission" date="2017-05" db="EMBL/GenBank/DDBJ databases">
        <authorList>
            <person name="Song R."/>
            <person name="Chenine A.L."/>
            <person name="Ruprecht R.M."/>
        </authorList>
    </citation>
    <scope>NUCLEOTIDE SEQUENCE</scope>
    <source>
        <strain evidence="4">LD3</strain>
    </source>
</reference>
<dbReference type="InterPro" id="IPR028081">
    <property type="entry name" value="Leu-bd"/>
</dbReference>
<dbReference type="PANTHER" id="PTHR30483">
    <property type="entry name" value="LEUCINE-SPECIFIC-BINDING PROTEIN"/>
    <property type="match status" value="1"/>
</dbReference>
<dbReference type="EMBL" id="CP034940">
    <property type="protein sequence ID" value="QAY20720.1"/>
    <property type="molecule type" value="Genomic_DNA"/>
</dbReference>
<evidence type="ECO:0000313" key="7">
    <source>
        <dbReference type="Proteomes" id="UP000293073"/>
    </source>
</evidence>
<evidence type="ECO:0000259" key="3">
    <source>
        <dbReference type="Pfam" id="PF13458"/>
    </source>
</evidence>